<dbReference type="InterPro" id="IPR006204">
    <property type="entry name" value="GHMP_kinase_N_dom"/>
</dbReference>
<keyword evidence="4" id="KW-0418">Kinase</keyword>
<dbReference type="InterPro" id="IPR013750">
    <property type="entry name" value="GHMP_kinase_C_dom"/>
</dbReference>
<dbReference type="InterPro" id="IPR006203">
    <property type="entry name" value="GHMP_knse_ATP-bd_CS"/>
</dbReference>
<dbReference type="InterPro" id="IPR020568">
    <property type="entry name" value="Ribosomal_Su5_D2-typ_SF"/>
</dbReference>
<evidence type="ECO:0000256" key="2">
    <source>
        <dbReference type="ARBA" id="ARBA00022679"/>
    </source>
</evidence>
<dbReference type="Proteomes" id="UP001244341">
    <property type="component" value="Chromosome 1b"/>
</dbReference>
<reference evidence="9 10" key="1">
    <citation type="submission" date="2023-05" db="EMBL/GenBank/DDBJ databases">
        <title>A 100% complete, gapless, phased diploid assembly of the Scenedesmus obliquus UTEX 3031 genome.</title>
        <authorList>
            <person name="Biondi T.C."/>
            <person name="Hanschen E.R."/>
            <person name="Kwon T."/>
            <person name="Eng W."/>
            <person name="Kruse C.P.S."/>
            <person name="Koehler S.I."/>
            <person name="Kunde Y."/>
            <person name="Gleasner C.D."/>
            <person name="You Mak K.T."/>
            <person name="Polle J."/>
            <person name="Hovde B.T."/>
            <person name="Starkenburg S.R."/>
        </authorList>
    </citation>
    <scope>NUCLEOTIDE SEQUENCE [LARGE SCALE GENOMIC DNA]</scope>
    <source>
        <strain evidence="9 10">DOE0152z</strain>
    </source>
</reference>
<evidence type="ECO:0000256" key="5">
    <source>
        <dbReference type="ARBA" id="ARBA00022840"/>
    </source>
</evidence>
<protein>
    <recommendedName>
        <fullName evidence="11">Galactokinase</fullName>
    </recommendedName>
</protein>
<dbReference type="PIRSF" id="PIRSF000530">
    <property type="entry name" value="Galactokinase"/>
    <property type="match status" value="1"/>
</dbReference>
<keyword evidence="2" id="KW-0808">Transferase</keyword>
<dbReference type="SUPFAM" id="SSF55060">
    <property type="entry name" value="GHMP Kinase, C-terminal domain"/>
    <property type="match status" value="1"/>
</dbReference>
<dbReference type="SUPFAM" id="SSF54211">
    <property type="entry name" value="Ribosomal protein S5 domain 2-like"/>
    <property type="match status" value="1"/>
</dbReference>
<dbReference type="InterPro" id="IPR019741">
    <property type="entry name" value="Galactokinase_CS"/>
</dbReference>
<organism evidence="9 10">
    <name type="scientific">Tetradesmus obliquus</name>
    <name type="common">Green alga</name>
    <name type="synonym">Acutodesmus obliquus</name>
    <dbReference type="NCBI Taxonomy" id="3088"/>
    <lineage>
        <taxon>Eukaryota</taxon>
        <taxon>Viridiplantae</taxon>
        <taxon>Chlorophyta</taxon>
        <taxon>core chlorophytes</taxon>
        <taxon>Chlorophyceae</taxon>
        <taxon>CS clade</taxon>
        <taxon>Sphaeropleales</taxon>
        <taxon>Scenedesmaceae</taxon>
        <taxon>Tetradesmus</taxon>
    </lineage>
</organism>
<feature type="domain" description="Galactokinase N-terminal" evidence="8">
    <location>
        <begin position="11"/>
        <end position="58"/>
    </location>
</feature>
<dbReference type="InterPro" id="IPR019539">
    <property type="entry name" value="GalKase_N"/>
</dbReference>
<name>A0ABY8TJA8_TETOB</name>
<dbReference type="PROSITE" id="PS00106">
    <property type="entry name" value="GALACTOKINASE"/>
    <property type="match status" value="1"/>
</dbReference>
<evidence type="ECO:0000256" key="3">
    <source>
        <dbReference type="ARBA" id="ARBA00022741"/>
    </source>
</evidence>
<evidence type="ECO:0000256" key="4">
    <source>
        <dbReference type="ARBA" id="ARBA00022777"/>
    </source>
</evidence>
<dbReference type="InterPro" id="IPR006206">
    <property type="entry name" value="Mevalonate/galactokinase"/>
</dbReference>
<dbReference type="InterPro" id="IPR036554">
    <property type="entry name" value="GHMP_kinase_C_sf"/>
</dbReference>
<dbReference type="PRINTS" id="PR00959">
    <property type="entry name" value="MEVGALKINASE"/>
</dbReference>
<dbReference type="PANTHER" id="PTHR10457:SF7">
    <property type="entry name" value="GALACTOKINASE-RELATED"/>
    <property type="match status" value="1"/>
</dbReference>
<keyword evidence="5" id="KW-0067">ATP-binding</keyword>
<keyword evidence="10" id="KW-1185">Reference proteome</keyword>
<evidence type="ECO:0000256" key="1">
    <source>
        <dbReference type="ARBA" id="ARBA00006566"/>
    </source>
</evidence>
<gene>
    <name evidence="9" type="ORF">OEZ85_008418</name>
</gene>
<feature type="domain" description="GHMP kinase C-terminal" evidence="7">
    <location>
        <begin position="420"/>
        <end position="492"/>
    </location>
</feature>
<evidence type="ECO:0000259" key="8">
    <source>
        <dbReference type="Pfam" id="PF10509"/>
    </source>
</evidence>
<feature type="domain" description="GHMP kinase N-terminal" evidence="6">
    <location>
        <begin position="121"/>
        <end position="211"/>
    </location>
</feature>
<dbReference type="NCBIfam" id="TIGR00131">
    <property type="entry name" value="gal_kin"/>
    <property type="match status" value="1"/>
</dbReference>
<evidence type="ECO:0008006" key="11">
    <source>
        <dbReference type="Google" id="ProtNLM"/>
    </source>
</evidence>
<dbReference type="EMBL" id="CP126208">
    <property type="protein sequence ID" value="WIA09004.1"/>
    <property type="molecule type" value="Genomic_DNA"/>
</dbReference>
<evidence type="ECO:0000259" key="6">
    <source>
        <dbReference type="Pfam" id="PF00288"/>
    </source>
</evidence>
<dbReference type="InterPro" id="IPR000705">
    <property type="entry name" value="Galactokinase"/>
</dbReference>
<dbReference type="InterPro" id="IPR014721">
    <property type="entry name" value="Ribsml_uS5_D2-typ_fold_subgr"/>
</dbReference>
<dbReference type="Pfam" id="PF00288">
    <property type="entry name" value="GHMP_kinases_N"/>
    <property type="match status" value="1"/>
</dbReference>
<proteinExistence type="inferred from homology"/>
<evidence type="ECO:0000313" key="9">
    <source>
        <dbReference type="EMBL" id="WIA09004.1"/>
    </source>
</evidence>
<keyword evidence="3" id="KW-0547">Nucleotide-binding</keyword>
<dbReference type="PANTHER" id="PTHR10457">
    <property type="entry name" value="MEVALONATE KINASE/GALACTOKINASE"/>
    <property type="match status" value="1"/>
</dbReference>
<dbReference type="Pfam" id="PF08544">
    <property type="entry name" value="GHMP_kinases_C"/>
    <property type="match status" value="1"/>
</dbReference>
<evidence type="ECO:0000259" key="7">
    <source>
        <dbReference type="Pfam" id="PF08544"/>
    </source>
</evidence>
<evidence type="ECO:0000313" key="10">
    <source>
        <dbReference type="Proteomes" id="UP001244341"/>
    </source>
</evidence>
<dbReference type="PRINTS" id="PR00473">
    <property type="entry name" value="GALCTOKINASE"/>
</dbReference>
<comment type="similarity">
    <text evidence="1">Belongs to the GHMP kinase family. GalK subfamily.</text>
</comment>
<sequence length="524" mass="54437">MFPHQQQLADQFQQQYGCPPVAIARAPGRVNLIGEHIDYMGYGVMPMAITQSCHAAIAWEPGRAGAQAASGAGSSHCQHTQQQQVMRIANVQQQLYPSGQLELHPSSQLAPDSPGWFRYILAAYKGCCEFAGAQQQPIPSSSNILLLVQGDVPPGGGLSSSSALVVAAALALLALWGVPASPAQVAELTCSCERYVGTQGGGMDQAVSLMAQPGVAMHVEFNPVRASPVCLPEGAAFVVANCLAASHKAETAASRFNLRVLECRLAGMLLAKLLSAHSTATGTTGGSDHARSSSSSSEDSCRWLYWRAVKVLKAVEAALLKFAAAQQPPLAATQAQAQLQWAVEQLLPQASYTLQQVAELLGCCPSELLALLPPALQAAAACGLALRLQQRALHVFSESQRVLQFAQVCADASLSDAAKLSQLGSLMDASHASCAGLYECSCAELDALVGAARAAGALGARLTGAGWGGCVVALLPAAGAPAFMQQVAQQFYEPALAAGKLAREQLQACLFMTVPAGGAEVALQ</sequence>
<dbReference type="Gene3D" id="3.30.230.10">
    <property type="match status" value="1"/>
</dbReference>
<accession>A0ABY8TJA8</accession>
<dbReference type="Gene3D" id="1.20.1440.340">
    <property type="match status" value="1"/>
</dbReference>
<dbReference type="PROSITE" id="PS00627">
    <property type="entry name" value="GHMP_KINASES_ATP"/>
    <property type="match status" value="1"/>
</dbReference>
<dbReference type="Pfam" id="PF10509">
    <property type="entry name" value="GalKase_gal_bdg"/>
    <property type="match status" value="1"/>
</dbReference>
<dbReference type="Gene3D" id="3.30.70.3170">
    <property type="match status" value="1"/>
</dbReference>